<dbReference type="InterPro" id="IPR030395">
    <property type="entry name" value="GP_PDE_dom"/>
</dbReference>
<dbReference type="PANTHER" id="PTHR43620:SF7">
    <property type="entry name" value="GLYCEROPHOSPHODIESTER PHOSPHODIESTERASE GDPD5-RELATED"/>
    <property type="match status" value="1"/>
</dbReference>
<dbReference type="Gene3D" id="3.20.20.190">
    <property type="entry name" value="Phosphatidylinositol (PI) phosphodiesterase"/>
    <property type="match status" value="1"/>
</dbReference>
<evidence type="ECO:0000256" key="5">
    <source>
        <dbReference type="ARBA" id="ARBA00022801"/>
    </source>
</evidence>
<evidence type="ECO:0000256" key="1">
    <source>
        <dbReference type="ARBA" id="ARBA00007277"/>
    </source>
</evidence>
<dbReference type="GO" id="GO:0006071">
    <property type="term" value="P:glycerol metabolic process"/>
    <property type="evidence" value="ECO:0007669"/>
    <property type="project" value="UniProtKB-KW"/>
</dbReference>
<dbReference type="AlphaFoldDB" id="A0A944DDV6"/>
<dbReference type="PANTHER" id="PTHR43620">
    <property type="entry name" value="GLYCEROPHOSPHORYL DIESTER PHOSPHODIESTERASE"/>
    <property type="match status" value="1"/>
</dbReference>
<reference evidence="10" key="1">
    <citation type="journal article" date="2022" name="ISME J.">
        <title>Genetic and phylogenetic analysis of dissimilatory iodate-reducing bacteria identifies potential niches across the world's oceans.</title>
        <authorList>
            <person name="Reyes-Umana V."/>
            <person name="Henning Z."/>
            <person name="Lee K."/>
            <person name="Barnum T.P."/>
            <person name="Coates J.D."/>
        </authorList>
    </citation>
    <scope>NUCLEOTIDE SEQUENCE [LARGE SCALE GENOMIC DNA]</scope>
    <source>
        <strain evidence="10">IR12</strain>
    </source>
</reference>
<gene>
    <name evidence="9" type="ORF">I8J34_21110</name>
</gene>
<proteinExistence type="inferred from homology"/>
<dbReference type="RefSeq" id="WP_214363619.1">
    <property type="nucleotide sequence ID" value="NZ_JAEKFT010000035.1"/>
</dbReference>
<comment type="catalytic activity">
    <reaction evidence="6">
        <text>a sn-glycero-3-phosphodiester + H2O = an alcohol + sn-glycerol 3-phosphate + H(+)</text>
        <dbReference type="Rhea" id="RHEA:12969"/>
        <dbReference type="ChEBI" id="CHEBI:15377"/>
        <dbReference type="ChEBI" id="CHEBI:15378"/>
        <dbReference type="ChEBI" id="CHEBI:30879"/>
        <dbReference type="ChEBI" id="CHEBI:57597"/>
        <dbReference type="ChEBI" id="CHEBI:83408"/>
        <dbReference type="EC" id="3.1.4.46"/>
    </reaction>
</comment>
<evidence type="ECO:0000259" key="8">
    <source>
        <dbReference type="PROSITE" id="PS51704"/>
    </source>
</evidence>
<dbReference type="InterPro" id="IPR017946">
    <property type="entry name" value="PLC-like_Pdiesterase_TIM-brl"/>
</dbReference>
<dbReference type="EMBL" id="JAEKFT010000035">
    <property type="protein sequence ID" value="MBT0963687.1"/>
    <property type="molecule type" value="Genomic_DNA"/>
</dbReference>
<dbReference type="Pfam" id="PF03009">
    <property type="entry name" value="GDPD"/>
    <property type="match status" value="1"/>
</dbReference>
<evidence type="ECO:0000256" key="6">
    <source>
        <dbReference type="ARBA" id="ARBA00047512"/>
    </source>
</evidence>
<dbReference type="PROSITE" id="PS51704">
    <property type="entry name" value="GP_PDE"/>
    <property type="match status" value="1"/>
</dbReference>
<dbReference type="CDD" id="cd08560">
    <property type="entry name" value="GDPD_EcGlpQ_like_1"/>
    <property type="match status" value="1"/>
</dbReference>
<evidence type="ECO:0000313" key="10">
    <source>
        <dbReference type="Proteomes" id="UP000694660"/>
    </source>
</evidence>
<dbReference type="Proteomes" id="UP000694660">
    <property type="component" value="Unassembled WGS sequence"/>
</dbReference>
<comment type="caution">
    <text evidence="9">The sequence shown here is derived from an EMBL/GenBank/DDBJ whole genome shotgun (WGS) entry which is preliminary data.</text>
</comment>
<accession>A0A944DDV6</accession>
<keyword evidence="3 7" id="KW-0732">Signal</keyword>
<keyword evidence="5" id="KW-0378">Hydrolase</keyword>
<evidence type="ECO:0000256" key="2">
    <source>
        <dbReference type="ARBA" id="ARBA00012247"/>
    </source>
</evidence>
<feature type="domain" description="GP-PDE" evidence="8">
    <location>
        <begin position="84"/>
        <end position="422"/>
    </location>
</feature>
<feature type="signal peptide" evidence="7">
    <location>
        <begin position="1"/>
        <end position="26"/>
    </location>
</feature>
<protein>
    <recommendedName>
        <fullName evidence="2">glycerophosphodiester phosphodiesterase</fullName>
        <ecNumber evidence="2">3.1.4.46</ecNumber>
    </recommendedName>
</protein>
<evidence type="ECO:0000313" key="9">
    <source>
        <dbReference type="EMBL" id="MBT0963687.1"/>
    </source>
</evidence>
<feature type="chain" id="PRO_5037280728" description="glycerophosphodiester phosphodiesterase" evidence="7">
    <location>
        <begin position="27"/>
        <end position="427"/>
    </location>
</feature>
<dbReference type="GO" id="GO:0006629">
    <property type="term" value="P:lipid metabolic process"/>
    <property type="evidence" value="ECO:0007669"/>
    <property type="project" value="InterPro"/>
</dbReference>
<evidence type="ECO:0000256" key="3">
    <source>
        <dbReference type="ARBA" id="ARBA00022729"/>
    </source>
</evidence>
<evidence type="ECO:0000256" key="7">
    <source>
        <dbReference type="SAM" id="SignalP"/>
    </source>
</evidence>
<evidence type="ECO:0000256" key="4">
    <source>
        <dbReference type="ARBA" id="ARBA00022798"/>
    </source>
</evidence>
<comment type="similarity">
    <text evidence="1">Belongs to the glycerophosphoryl diester phosphodiesterase family.</text>
</comment>
<keyword evidence="10" id="KW-1185">Reference proteome</keyword>
<sequence length="427" mass="46918">MKPTRPRLPGIALLLAAVLMSTTALAGRDHDHDRDDRHHDHRDHPARVAVEVGPRPAYLIDQLDNGPLKRKLASCENRPQRPTAFSIGHRGAALQFPEHTRESYIAAARQGAGIVECDVTFTQDRELVCRHSQCDLHTTTNILAIPELAAKCSVPFTPADPATGTPAQARCCTSDITLAEFRQLKGKMDGANPMATTVEDYMKGTPSWRTELYAATGTLMAHKESIALFRQLGVGMTPELKEASVPMPFQGDYTQADYAQQMIDEYVEMGVSPRQVWPQSFKLDDVLYWVRHTPRFGRQAVFLESVDSAADMPAAIDKLPTLARQGVNIVAPPLWALVTLDGNDRIVPSAYARAARAAGLDIITWTLERSGTLTDGGGWYYQSITGAIDGPGDTYRLLDVLARKVGVIGVFSDWPATVTYYANCMSR</sequence>
<dbReference type="SUPFAM" id="SSF51695">
    <property type="entry name" value="PLC-like phosphodiesterases"/>
    <property type="match status" value="1"/>
</dbReference>
<keyword evidence="4" id="KW-0319">Glycerol metabolism</keyword>
<name>A0A944DDV6_DENI1</name>
<dbReference type="GO" id="GO:0008889">
    <property type="term" value="F:glycerophosphodiester phosphodiesterase activity"/>
    <property type="evidence" value="ECO:0007669"/>
    <property type="project" value="UniProtKB-EC"/>
</dbReference>
<organism evidence="9 10">
    <name type="scientific">Denitromonas iodatirespirans</name>
    <dbReference type="NCBI Taxonomy" id="2795389"/>
    <lineage>
        <taxon>Bacteria</taxon>
        <taxon>Pseudomonadati</taxon>
        <taxon>Pseudomonadota</taxon>
        <taxon>Betaproteobacteria</taxon>
        <taxon>Rhodocyclales</taxon>
        <taxon>Zoogloeaceae</taxon>
        <taxon>Denitromonas</taxon>
    </lineage>
</organism>
<dbReference type="EC" id="3.1.4.46" evidence="2"/>